<evidence type="ECO:0000313" key="3">
    <source>
        <dbReference type="EMBL" id="CAK9323877.1"/>
    </source>
</evidence>
<proteinExistence type="predicted"/>
<keyword evidence="4" id="KW-1185">Reference proteome</keyword>
<protein>
    <submittedName>
        <fullName evidence="3">Uncharacterized protein</fullName>
    </submittedName>
</protein>
<keyword evidence="1" id="KW-0175">Coiled coil</keyword>
<feature type="transmembrane region" description="Helical" evidence="2">
    <location>
        <begin position="85"/>
        <end position="103"/>
    </location>
</feature>
<dbReference type="EMBL" id="OZ021740">
    <property type="protein sequence ID" value="CAK9323877.1"/>
    <property type="molecule type" value="Genomic_DNA"/>
</dbReference>
<feature type="coiled-coil region" evidence="1">
    <location>
        <begin position="28"/>
        <end position="69"/>
    </location>
</feature>
<organism evidence="3 4">
    <name type="scientific">Citrullus colocynthis</name>
    <name type="common">colocynth</name>
    <dbReference type="NCBI Taxonomy" id="252529"/>
    <lineage>
        <taxon>Eukaryota</taxon>
        <taxon>Viridiplantae</taxon>
        <taxon>Streptophyta</taxon>
        <taxon>Embryophyta</taxon>
        <taxon>Tracheophyta</taxon>
        <taxon>Spermatophyta</taxon>
        <taxon>Magnoliopsida</taxon>
        <taxon>eudicotyledons</taxon>
        <taxon>Gunneridae</taxon>
        <taxon>Pentapetalae</taxon>
        <taxon>rosids</taxon>
        <taxon>fabids</taxon>
        <taxon>Cucurbitales</taxon>
        <taxon>Cucurbitaceae</taxon>
        <taxon>Benincaseae</taxon>
        <taxon>Citrullus</taxon>
    </lineage>
</organism>
<evidence type="ECO:0000256" key="2">
    <source>
        <dbReference type="SAM" id="Phobius"/>
    </source>
</evidence>
<keyword evidence="2" id="KW-0472">Membrane</keyword>
<keyword evidence="2" id="KW-0812">Transmembrane</keyword>
<name>A0ABP0YVB8_9ROSI</name>
<evidence type="ECO:0000256" key="1">
    <source>
        <dbReference type="SAM" id="Coils"/>
    </source>
</evidence>
<feature type="transmembrane region" description="Helical" evidence="2">
    <location>
        <begin position="109"/>
        <end position="129"/>
    </location>
</feature>
<dbReference type="Proteomes" id="UP001642487">
    <property type="component" value="Chromosome 6"/>
</dbReference>
<keyword evidence="2" id="KW-1133">Transmembrane helix</keyword>
<accession>A0ABP0YVB8</accession>
<gene>
    <name evidence="3" type="ORF">CITCOLO1_LOCUS16091</name>
</gene>
<sequence length="135" mass="15644">MKISANLHESLLKTILPPVRRPRSGRLCSSFEDQIKSLERAALNVKQEAEQSRKRKRVSEEQLRDLEDVQLKQCGGISSLPMTRIIVICFVYIGPWLSTLPLWLDGRFTVINCCLILCVWNPSLEILTYRKEFNR</sequence>
<evidence type="ECO:0000313" key="4">
    <source>
        <dbReference type="Proteomes" id="UP001642487"/>
    </source>
</evidence>
<reference evidence="3 4" key="1">
    <citation type="submission" date="2024-03" db="EMBL/GenBank/DDBJ databases">
        <authorList>
            <person name="Gkanogiannis A."/>
            <person name="Becerra Lopez-Lavalle L."/>
        </authorList>
    </citation>
    <scope>NUCLEOTIDE SEQUENCE [LARGE SCALE GENOMIC DNA]</scope>
</reference>